<dbReference type="PANTHER" id="PTHR43194">
    <property type="entry name" value="HYDROLASE ALPHA/BETA FOLD FAMILY"/>
    <property type="match status" value="1"/>
</dbReference>
<reference evidence="2 3" key="1">
    <citation type="submission" date="2018-06" db="EMBL/GenBank/DDBJ databases">
        <authorList>
            <consortium name="Pathogen Informatics"/>
            <person name="Doyle S."/>
        </authorList>
    </citation>
    <scope>NUCLEOTIDE SEQUENCE [LARGE SCALE GENOMIC DNA]</scope>
    <source>
        <strain evidence="2 3">NCTC11535</strain>
    </source>
</reference>
<dbReference type="PANTHER" id="PTHR43194:SF2">
    <property type="entry name" value="PEROXISOMAL MEMBRANE PROTEIN LPX1"/>
    <property type="match status" value="1"/>
</dbReference>
<evidence type="ECO:0000259" key="1">
    <source>
        <dbReference type="Pfam" id="PF12697"/>
    </source>
</evidence>
<dbReference type="RefSeq" id="WP_111835826.1">
    <property type="nucleotide sequence ID" value="NZ_UAPQ01000001.1"/>
</dbReference>
<name>A0ABY1VMA4_9ACTO</name>
<dbReference type="Pfam" id="PF12697">
    <property type="entry name" value="Abhydrolase_6"/>
    <property type="match status" value="1"/>
</dbReference>
<dbReference type="SUPFAM" id="SSF53474">
    <property type="entry name" value="alpha/beta-Hydrolases"/>
    <property type="match status" value="1"/>
</dbReference>
<sequence>MNSEPAADDSRFGGLRLLTTGPAGGAPARMLVVLLPGAALPAEFWQEVPALLPQDLVVAVDRRAQETASSAKVPLLREQTQELIDALDSLRAQPEAAGLPLLLVAHSMAAFAAEAVIRLRPELVAGLVLVDPSLAVALKLPRPMAACRLPGTGVPLLAAACQSATRTLLRLSPVRQAVSGLLLTAVRHELRRPEALDQETWEQAWVPPTALAARAAEFFAYSGQLDELIALRQSDVAAVAVPTILLEAAPAASAAEVRHTYHAFSNLRIRHVRSAGHLVALDAPGVVARAIDDLGRVLNGLR</sequence>
<organism evidence="2 3">
    <name type="scientific">Actinomyces bovis</name>
    <dbReference type="NCBI Taxonomy" id="1658"/>
    <lineage>
        <taxon>Bacteria</taxon>
        <taxon>Bacillati</taxon>
        <taxon>Actinomycetota</taxon>
        <taxon>Actinomycetes</taxon>
        <taxon>Actinomycetales</taxon>
        <taxon>Actinomycetaceae</taxon>
        <taxon>Actinomyces</taxon>
    </lineage>
</organism>
<dbReference type="EMBL" id="UAPQ01000001">
    <property type="protein sequence ID" value="SPT52882.1"/>
    <property type="molecule type" value="Genomic_DNA"/>
</dbReference>
<evidence type="ECO:0000313" key="3">
    <source>
        <dbReference type="Proteomes" id="UP000250006"/>
    </source>
</evidence>
<gene>
    <name evidence="2" type="ORF">NCTC11535_00536</name>
</gene>
<keyword evidence="2" id="KW-0378">Hydrolase</keyword>
<feature type="domain" description="AB hydrolase-1" evidence="1">
    <location>
        <begin position="32"/>
        <end position="290"/>
    </location>
</feature>
<dbReference type="Proteomes" id="UP000250006">
    <property type="component" value="Unassembled WGS sequence"/>
</dbReference>
<keyword evidence="3" id="KW-1185">Reference proteome</keyword>
<dbReference type="InterPro" id="IPR050228">
    <property type="entry name" value="Carboxylesterase_BioH"/>
</dbReference>
<dbReference type="Gene3D" id="3.40.50.1820">
    <property type="entry name" value="alpha/beta hydrolase"/>
    <property type="match status" value="1"/>
</dbReference>
<dbReference type="InterPro" id="IPR000073">
    <property type="entry name" value="AB_hydrolase_1"/>
</dbReference>
<accession>A0ABY1VMA4</accession>
<dbReference type="InterPro" id="IPR029058">
    <property type="entry name" value="AB_hydrolase_fold"/>
</dbReference>
<proteinExistence type="predicted"/>
<dbReference type="GO" id="GO:0016787">
    <property type="term" value="F:hydrolase activity"/>
    <property type="evidence" value="ECO:0007669"/>
    <property type="project" value="UniProtKB-KW"/>
</dbReference>
<evidence type="ECO:0000313" key="2">
    <source>
        <dbReference type="EMBL" id="SPT52882.1"/>
    </source>
</evidence>
<comment type="caution">
    <text evidence="2">The sequence shown here is derived from an EMBL/GenBank/DDBJ whole genome shotgun (WGS) entry which is preliminary data.</text>
</comment>
<protein>
    <submittedName>
        <fullName evidence="2">Alpha/beta hydrolase family</fullName>
    </submittedName>
</protein>